<keyword evidence="2" id="KW-0472">Membrane</keyword>
<feature type="region of interest" description="Disordered" evidence="1">
    <location>
        <begin position="30"/>
        <end position="58"/>
    </location>
</feature>
<comment type="caution">
    <text evidence="4">The sequence shown here is derived from an EMBL/GenBank/DDBJ whole genome shotgun (WGS) entry which is preliminary data.</text>
</comment>
<dbReference type="EMBL" id="JAGYPJ010000001">
    <property type="protein sequence ID" value="MBS4198549.1"/>
    <property type="molecule type" value="Genomic_DNA"/>
</dbReference>
<accession>A0A942TLR2</accession>
<evidence type="ECO:0000256" key="1">
    <source>
        <dbReference type="SAM" id="MobiDB-lite"/>
    </source>
</evidence>
<feature type="domain" description="DUF4349" evidence="3">
    <location>
        <begin position="90"/>
        <end position="304"/>
    </location>
</feature>
<evidence type="ECO:0000313" key="5">
    <source>
        <dbReference type="Proteomes" id="UP000682713"/>
    </source>
</evidence>
<gene>
    <name evidence="4" type="ORF">KHA93_02660</name>
</gene>
<dbReference type="PROSITE" id="PS51257">
    <property type="entry name" value="PROKAR_LIPOPROTEIN"/>
    <property type="match status" value="1"/>
</dbReference>
<evidence type="ECO:0000259" key="3">
    <source>
        <dbReference type="Pfam" id="PF14257"/>
    </source>
</evidence>
<evidence type="ECO:0000256" key="2">
    <source>
        <dbReference type="SAM" id="Phobius"/>
    </source>
</evidence>
<keyword evidence="2" id="KW-0812">Transmembrane</keyword>
<dbReference type="InterPro" id="IPR025645">
    <property type="entry name" value="DUF4349"/>
</dbReference>
<name>A0A942TLR2_9BACI</name>
<dbReference type="Proteomes" id="UP000682713">
    <property type="component" value="Unassembled WGS sequence"/>
</dbReference>
<sequence length="316" mass="35795">MLNRLEGDIVKKGFIILLLTSLFMTACSSNNSTESKSSGGKSGSSLAADQKMEMSREDFSNEVAMEMPNEELENADKAAEVKDIDITKDRMIIHQAQLQAKVKNFEKAQLNIEKKVKEYGGYIVESNTYRETDETVSGTIVVRIPEKHFQTFINDAEKQAAEILGRNVTGQDVTEEYVDLESRLKSKKAVEKRLLDFMADAKKTEDLLKISSDLAKIQEEIEVLVGRMKYLENQTSFSTIQIHMIETRVVIPGIDNKDLNTWEKTKKQLVDSTNFILVACSALVVFFIGNLPVFVLLLIIVGVIFFLIRRRKRKDL</sequence>
<reference evidence="4 5" key="1">
    <citation type="submission" date="2021-05" db="EMBL/GenBank/DDBJ databases">
        <title>Novel Bacillus species.</title>
        <authorList>
            <person name="Liu G."/>
        </authorList>
    </citation>
    <scope>NUCLEOTIDE SEQUENCE [LARGE SCALE GENOMIC DNA]</scope>
    <source>
        <strain evidence="4 5">FJAT-49732</strain>
    </source>
</reference>
<protein>
    <submittedName>
        <fullName evidence="4">DUF4349 domain-containing protein</fullName>
    </submittedName>
</protein>
<dbReference type="Pfam" id="PF14257">
    <property type="entry name" value="DUF4349"/>
    <property type="match status" value="1"/>
</dbReference>
<feature type="transmembrane region" description="Helical" evidence="2">
    <location>
        <begin position="275"/>
        <end position="308"/>
    </location>
</feature>
<feature type="compositionally biased region" description="Low complexity" evidence="1">
    <location>
        <begin position="30"/>
        <end position="45"/>
    </location>
</feature>
<evidence type="ECO:0000313" key="4">
    <source>
        <dbReference type="EMBL" id="MBS4198549.1"/>
    </source>
</evidence>
<organism evidence="4 5">
    <name type="scientific">Lederbergia citrisecunda</name>
    <dbReference type="NCBI Taxonomy" id="2833583"/>
    <lineage>
        <taxon>Bacteria</taxon>
        <taxon>Bacillati</taxon>
        <taxon>Bacillota</taxon>
        <taxon>Bacilli</taxon>
        <taxon>Bacillales</taxon>
        <taxon>Bacillaceae</taxon>
        <taxon>Lederbergia</taxon>
    </lineage>
</organism>
<dbReference type="CDD" id="cd12087">
    <property type="entry name" value="TM_EGFR-like"/>
    <property type="match status" value="1"/>
</dbReference>
<dbReference type="AlphaFoldDB" id="A0A942TLR2"/>
<proteinExistence type="predicted"/>
<keyword evidence="5" id="KW-1185">Reference proteome</keyword>
<keyword evidence="2" id="KW-1133">Transmembrane helix</keyword>